<keyword evidence="10" id="KW-1185">Reference proteome</keyword>
<reference evidence="10" key="1">
    <citation type="submission" date="2018-11" db="EMBL/GenBank/DDBJ databases">
        <title>Phylogenetic, genomic, and biogeographic characterization of a novel and ubiquitous marine invertebrate-associated Rickettsiales parasite, Candidatus Marinoinvertebrata rohwerii, gen. nov., sp. nov.</title>
        <authorList>
            <person name="Klinges J.G."/>
            <person name="Rosales S.M."/>
            <person name="Mcminds R."/>
            <person name="Shaver E.C."/>
            <person name="Shantz A."/>
            <person name="Peters E.C."/>
            <person name="Burkepile D.E."/>
            <person name="Silliman B.R."/>
            <person name="Vega Thurber R.L."/>
        </authorList>
    </citation>
    <scope>NUCLEOTIDE SEQUENCE [LARGE SCALE GENOMIC DNA]</scope>
    <source>
        <strain evidence="10">a_cerv_44</strain>
    </source>
</reference>
<dbReference type="SUPFAM" id="SSF141986">
    <property type="entry name" value="LD-carboxypeptidase A C-terminal domain-like"/>
    <property type="match status" value="1"/>
</dbReference>
<dbReference type="PANTHER" id="PTHR30237">
    <property type="entry name" value="MURAMOYLTETRAPEPTIDE CARBOXYPEPTIDASE"/>
    <property type="match status" value="1"/>
</dbReference>
<feature type="domain" description="LD-carboxypeptidase N-terminal" evidence="7">
    <location>
        <begin position="49"/>
        <end position="137"/>
    </location>
</feature>
<dbReference type="EMBL" id="RXFM01000104">
    <property type="protein sequence ID" value="RST62529.1"/>
    <property type="molecule type" value="Genomic_DNA"/>
</dbReference>
<dbReference type="OrthoDB" id="9807329at2"/>
<evidence type="ECO:0000256" key="3">
    <source>
        <dbReference type="ARBA" id="ARBA00022670"/>
    </source>
</evidence>
<dbReference type="Gene3D" id="3.40.50.10740">
    <property type="entry name" value="Class I glutamine amidotransferase-like"/>
    <property type="match status" value="1"/>
</dbReference>
<dbReference type="PANTHER" id="PTHR30237:SF2">
    <property type="entry name" value="MUREIN TETRAPEPTIDE CARBOXYPEPTIDASE"/>
    <property type="match status" value="1"/>
</dbReference>
<dbReference type="InterPro" id="IPR027461">
    <property type="entry name" value="Carboxypeptidase_A_C_sf"/>
</dbReference>
<accession>A0A3R9ZJ72</accession>
<dbReference type="InterPro" id="IPR003507">
    <property type="entry name" value="S66_fam"/>
</dbReference>
<evidence type="ECO:0000313" key="9">
    <source>
        <dbReference type="EMBL" id="RST62529.1"/>
    </source>
</evidence>
<dbReference type="InterPro" id="IPR040921">
    <property type="entry name" value="Peptidase_S66C"/>
</dbReference>
<evidence type="ECO:0000259" key="7">
    <source>
        <dbReference type="Pfam" id="PF02016"/>
    </source>
</evidence>
<dbReference type="GO" id="GO:0006508">
    <property type="term" value="P:proteolysis"/>
    <property type="evidence" value="ECO:0007669"/>
    <property type="project" value="UniProtKB-KW"/>
</dbReference>
<evidence type="ECO:0000256" key="6">
    <source>
        <dbReference type="PIRSR" id="PIRSR028757-1"/>
    </source>
</evidence>
<protein>
    <submittedName>
        <fullName evidence="9">LD-carboxypeptidase</fullName>
    </submittedName>
</protein>
<dbReference type="SUPFAM" id="SSF52317">
    <property type="entry name" value="Class I glutamine amidotransferase-like"/>
    <property type="match status" value="1"/>
</dbReference>
<dbReference type="InterPro" id="IPR027478">
    <property type="entry name" value="LdcA_N"/>
</dbReference>
<keyword evidence="3" id="KW-0645">Protease</keyword>
<dbReference type="RefSeq" id="WP_126045202.1">
    <property type="nucleotide sequence ID" value="NZ_RXFM01000104.1"/>
</dbReference>
<keyword evidence="4" id="KW-0378">Hydrolase</keyword>
<dbReference type="GO" id="GO:0008236">
    <property type="term" value="F:serine-type peptidase activity"/>
    <property type="evidence" value="ECO:0007669"/>
    <property type="project" value="UniProtKB-KW"/>
</dbReference>
<gene>
    <name evidence="9" type="ORF">EIC27_06180</name>
</gene>
<comment type="caution">
    <text evidence="9">The sequence shown here is derived from an EMBL/GenBank/DDBJ whole genome shotgun (WGS) entry which is preliminary data.</text>
</comment>
<dbReference type="Pfam" id="PF02016">
    <property type="entry name" value="Peptidase_S66"/>
    <property type="match status" value="1"/>
</dbReference>
<dbReference type="Gene3D" id="3.50.30.60">
    <property type="entry name" value="LD-carboxypeptidase A C-terminal domain-like"/>
    <property type="match status" value="1"/>
</dbReference>
<keyword evidence="2 9" id="KW-0121">Carboxypeptidase</keyword>
<feature type="active site" description="Charge relay system" evidence="6">
    <location>
        <position position="285"/>
    </location>
</feature>
<dbReference type="InterPro" id="IPR040449">
    <property type="entry name" value="Peptidase_S66_N"/>
</dbReference>
<evidence type="ECO:0000259" key="8">
    <source>
        <dbReference type="Pfam" id="PF17676"/>
    </source>
</evidence>
<proteinExistence type="inferred from homology"/>
<evidence type="ECO:0000313" key="10">
    <source>
        <dbReference type="Proteomes" id="UP000279470"/>
    </source>
</evidence>
<feature type="active site" description="Nucleophile" evidence="6">
    <location>
        <position position="117"/>
    </location>
</feature>
<sequence length="295" mass="33981">MSIIDSISSHSLWLKLNKKFKIIAISPASYPYCEYKDIQSIAGINLYNNKLLLNKDIHPFHSNSDEKRFEDLNKALNIQDENVIIWCINGGYGSAKLINYLQRQSKPKCEKIFIGYSDITALHLFFSQKWNWKTIHGPCLGELFKEDKDINNFLNLFDCLLRKDFTNRKFVKCIKPLNLAAEKFKDQIDLFKFTGGNLALIQTSLGTSWQIDIKNKVLFLEDIGEAGYKIDRMLNHISSVLNIRTVKAIIFGEFINSDEFIDFTINNLVNLNSSIPIYKTDKLGHGKNNLPIIYN</sequence>
<name>A0A3R9ZJ72_9RICK</name>
<evidence type="ECO:0000256" key="1">
    <source>
        <dbReference type="ARBA" id="ARBA00010233"/>
    </source>
</evidence>
<dbReference type="AlphaFoldDB" id="A0A3R9ZJ72"/>
<dbReference type="PIRSF" id="PIRSF028757">
    <property type="entry name" value="LD-carboxypeptidase"/>
    <property type="match status" value="1"/>
</dbReference>
<feature type="active site" description="Charge relay system" evidence="6">
    <location>
        <position position="221"/>
    </location>
</feature>
<comment type="similarity">
    <text evidence="1">Belongs to the peptidase S66 family.</text>
</comment>
<dbReference type="Pfam" id="PF17676">
    <property type="entry name" value="Peptidase_S66C"/>
    <property type="match status" value="1"/>
</dbReference>
<evidence type="ECO:0000256" key="2">
    <source>
        <dbReference type="ARBA" id="ARBA00022645"/>
    </source>
</evidence>
<dbReference type="Proteomes" id="UP000279470">
    <property type="component" value="Unassembled WGS sequence"/>
</dbReference>
<feature type="domain" description="LD-carboxypeptidase C-terminal" evidence="8">
    <location>
        <begin position="194"/>
        <end position="294"/>
    </location>
</feature>
<dbReference type="GO" id="GO:0004180">
    <property type="term" value="F:carboxypeptidase activity"/>
    <property type="evidence" value="ECO:0007669"/>
    <property type="project" value="UniProtKB-KW"/>
</dbReference>
<evidence type="ECO:0000256" key="4">
    <source>
        <dbReference type="ARBA" id="ARBA00022801"/>
    </source>
</evidence>
<keyword evidence="5" id="KW-0720">Serine protease</keyword>
<evidence type="ECO:0000256" key="5">
    <source>
        <dbReference type="ARBA" id="ARBA00022825"/>
    </source>
</evidence>
<dbReference type="InterPro" id="IPR029062">
    <property type="entry name" value="Class_I_gatase-like"/>
</dbReference>
<dbReference type="CDD" id="cd07025">
    <property type="entry name" value="Peptidase_S66"/>
    <property type="match status" value="1"/>
</dbReference>
<organism evidence="9 10">
    <name type="scientific">Candidatus Aquarickettsia rohweri</name>
    <dbReference type="NCBI Taxonomy" id="2602574"/>
    <lineage>
        <taxon>Bacteria</taxon>
        <taxon>Pseudomonadati</taxon>
        <taxon>Pseudomonadota</taxon>
        <taxon>Alphaproteobacteria</taxon>
        <taxon>Rickettsiales</taxon>
        <taxon>Candidatus Midichloriaceae</taxon>
        <taxon>Candidatus Aquarickettsia</taxon>
    </lineage>
</organism>